<dbReference type="OrthoDB" id="10068969at2759"/>
<reference evidence="2" key="1">
    <citation type="submission" date="2020-04" db="EMBL/GenBank/DDBJ databases">
        <authorList>
            <person name="Alioto T."/>
            <person name="Alioto T."/>
            <person name="Gomez Garrido J."/>
        </authorList>
    </citation>
    <scope>NUCLEOTIDE SEQUENCE</scope>
    <source>
        <strain evidence="2">A484AB</strain>
    </source>
</reference>
<feature type="compositionally biased region" description="Low complexity" evidence="1">
    <location>
        <begin position="90"/>
        <end position="101"/>
    </location>
</feature>
<evidence type="ECO:0000256" key="1">
    <source>
        <dbReference type="SAM" id="MobiDB-lite"/>
    </source>
</evidence>
<name>A0A6S7FLF8_PARCT</name>
<dbReference type="Proteomes" id="UP001152795">
    <property type="component" value="Unassembled WGS sequence"/>
</dbReference>
<dbReference type="PANTHER" id="PTHR47331">
    <property type="entry name" value="PHD-TYPE DOMAIN-CONTAINING PROTEIN"/>
    <property type="match status" value="1"/>
</dbReference>
<protein>
    <submittedName>
        <fullName evidence="2">Uncharacterized protein</fullName>
    </submittedName>
</protein>
<organism evidence="2 3">
    <name type="scientific">Paramuricea clavata</name>
    <name type="common">Red gorgonian</name>
    <name type="synonym">Violescent sea-whip</name>
    <dbReference type="NCBI Taxonomy" id="317549"/>
    <lineage>
        <taxon>Eukaryota</taxon>
        <taxon>Metazoa</taxon>
        <taxon>Cnidaria</taxon>
        <taxon>Anthozoa</taxon>
        <taxon>Octocorallia</taxon>
        <taxon>Malacalcyonacea</taxon>
        <taxon>Plexauridae</taxon>
        <taxon>Paramuricea</taxon>
    </lineage>
</organism>
<gene>
    <name evidence="2" type="ORF">PACLA_8A037248</name>
</gene>
<sequence length="308" mass="34929">MSTQPLAPKLFPRSSTPNQPIPSTEHVNPTPNTQVSPSSTPNQPSPSTEHVNPTPNTQVVSSSTPNHPNPSTEHAPAPQLLNPTASTFTRNRPSDSSSNSDQNLIKSCIEFMARRELIANKIEKFDNSPENFHTWKLSFKNMTRNLNITPSEELQLIIEYTTNESKKLVQKLQIQCAKEDGRLQGLRILDEPIYLKPVLTKLPGDIQTRWQRHAFSYKRNHDVDYPPFAEFSTFIQDVSLEKNDPNLAFERPENDNPAARMRGRYPRQSYKTEIMDPSSGDHTNTPNPNLCIIQQKPHPLSKCRAFRA</sequence>
<comment type="caution">
    <text evidence="2">The sequence shown here is derived from an EMBL/GenBank/DDBJ whole genome shotgun (WGS) entry which is preliminary data.</text>
</comment>
<proteinExistence type="predicted"/>
<feature type="compositionally biased region" description="Polar residues" evidence="1">
    <location>
        <begin position="49"/>
        <end position="60"/>
    </location>
</feature>
<dbReference type="EMBL" id="CACRXK020000107">
    <property type="protein sequence ID" value="CAB3978367.1"/>
    <property type="molecule type" value="Genomic_DNA"/>
</dbReference>
<keyword evidence="3" id="KW-1185">Reference proteome</keyword>
<dbReference type="AlphaFoldDB" id="A0A6S7FLF8"/>
<evidence type="ECO:0000313" key="3">
    <source>
        <dbReference type="Proteomes" id="UP001152795"/>
    </source>
</evidence>
<feature type="region of interest" description="Disordered" evidence="1">
    <location>
        <begin position="1"/>
        <end position="101"/>
    </location>
</feature>
<accession>A0A6S7FLF8</accession>
<evidence type="ECO:0000313" key="2">
    <source>
        <dbReference type="EMBL" id="CAB3978367.1"/>
    </source>
</evidence>
<feature type="compositionally biased region" description="Low complexity" evidence="1">
    <location>
        <begin position="36"/>
        <end position="48"/>
    </location>
</feature>
<dbReference type="PANTHER" id="PTHR47331:SF7">
    <property type="match status" value="1"/>
</dbReference>
<feature type="compositionally biased region" description="Polar residues" evidence="1">
    <location>
        <begin position="13"/>
        <end position="35"/>
    </location>
</feature>
<feature type="compositionally biased region" description="Low complexity" evidence="1">
    <location>
        <begin position="61"/>
        <end position="72"/>
    </location>
</feature>